<dbReference type="InterPro" id="IPR038444">
    <property type="entry name" value="DUF465_sf"/>
</dbReference>
<dbReference type="Gene3D" id="6.10.280.50">
    <property type="match status" value="1"/>
</dbReference>
<dbReference type="RefSeq" id="WP_138325869.1">
    <property type="nucleotide sequence ID" value="NZ_VCDI01000003.1"/>
</dbReference>
<keyword evidence="2" id="KW-1185">Reference proteome</keyword>
<dbReference type="EMBL" id="VCDI01000003">
    <property type="protein sequence ID" value="TLU72407.1"/>
    <property type="molecule type" value="Genomic_DNA"/>
</dbReference>
<reference evidence="1 2" key="1">
    <citation type="submission" date="2019-05" db="EMBL/GenBank/DDBJ databases">
        <authorList>
            <person name="Pankratov T."/>
            <person name="Grouzdev D."/>
        </authorList>
    </citation>
    <scope>NUCLEOTIDE SEQUENCE [LARGE SCALE GENOMIC DNA]</scope>
    <source>
        <strain evidence="1 2">KEBCLARHB70R</strain>
    </source>
</reference>
<evidence type="ECO:0000313" key="1">
    <source>
        <dbReference type="EMBL" id="TLU72407.1"/>
    </source>
</evidence>
<dbReference type="Pfam" id="PF04325">
    <property type="entry name" value="DUF465"/>
    <property type="match status" value="1"/>
</dbReference>
<dbReference type="AlphaFoldDB" id="A0A5R9J7C1"/>
<proteinExistence type="predicted"/>
<evidence type="ECO:0000313" key="2">
    <source>
        <dbReference type="Proteomes" id="UP000305654"/>
    </source>
</evidence>
<dbReference type="OrthoDB" id="7869924at2"/>
<organism evidence="1 2">
    <name type="scientific">Lichenicoccus roseus</name>
    <dbReference type="NCBI Taxonomy" id="2683649"/>
    <lineage>
        <taxon>Bacteria</taxon>
        <taxon>Pseudomonadati</taxon>
        <taxon>Pseudomonadota</taxon>
        <taxon>Alphaproteobacteria</taxon>
        <taxon>Acetobacterales</taxon>
        <taxon>Acetobacteraceae</taxon>
        <taxon>Lichenicoccus</taxon>
    </lineage>
</organism>
<dbReference type="Proteomes" id="UP000305654">
    <property type="component" value="Unassembled WGS sequence"/>
</dbReference>
<accession>A0A5R9J7C1</accession>
<gene>
    <name evidence="1" type="ORF">FE263_10050</name>
</gene>
<name>A0A5R9J7C1_9PROT</name>
<comment type="caution">
    <text evidence="1">The sequence shown here is derived from an EMBL/GenBank/DDBJ whole genome shotgun (WGS) entry which is preliminary data.</text>
</comment>
<dbReference type="InterPro" id="IPR007420">
    <property type="entry name" value="DUF465"/>
</dbReference>
<sequence length="66" mass="7796">MLTDHDTLLRQLHELRSEHRDLDTVIGRLAAQPIDQLQLQRLKKRKLMLKDEIAWLESRLIPDSIA</sequence>
<protein>
    <submittedName>
        <fullName evidence="1">DUF465 domain-containing protein</fullName>
    </submittedName>
</protein>